<feature type="region of interest" description="Disordered" evidence="11">
    <location>
        <begin position="383"/>
        <end position="412"/>
    </location>
</feature>
<dbReference type="Pfam" id="PF05662">
    <property type="entry name" value="YadA_stalk"/>
    <property type="match status" value="11"/>
</dbReference>
<keyword evidence="10" id="KW-0998">Cell outer membrane</keyword>
<dbReference type="SUPFAM" id="SSF101967">
    <property type="entry name" value="Adhesin YadA, collagen-binding domain"/>
    <property type="match status" value="9"/>
</dbReference>
<evidence type="ECO:0000256" key="11">
    <source>
        <dbReference type="SAM" id="MobiDB-lite"/>
    </source>
</evidence>
<evidence type="ECO:0000256" key="3">
    <source>
        <dbReference type="ARBA" id="ARBA00005848"/>
    </source>
</evidence>
<dbReference type="GO" id="GO:0009279">
    <property type="term" value="C:cell outer membrane"/>
    <property type="evidence" value="ECO:0007669"/>
    <property type="project" value="UniProtKB-SubCell"/>
</dbReference>
<feature type="domain" description="ESPR" evidence="15">
    <location>
        <begin position="1"/>
        <end position="45"/>
    </location>
</feature>
<dbReference type="InterPro" id="IPR005594">
    <property type="entry name" value="YadA_C"/>
</dbReference>
<dbReference type="OrthoDB" id="5663068at2"/>
<accession>A0A379B7N9</accession>
<protein>
    <submittedName>
        <fullName evidence="16">Autotransporter adhesin</fullName>
    </submittedName>
</protein>
<dbReference type="Pfam" id="PF13018">
    <property type="entry name" value="ESPR"/>
    <property type="match status" value="1"/>
</dbReference>
<gene>
    <name evidence="16" type="primary">hsf2_19</name>
    <name evidence="16" type="ORF">NCTC10699_02207</name>
</gene>
<evidence type="ECO:0000259" key="12">
    <source>
        <dbReference type="Pfam" id="PF03895"/>
    </source>
</evidence>
<feature type="domain" description="Trimeric autotransporter adhesin YadA-like head" evidence="13">
    <location>
        <begin position="452"/>
        <end position="472"/>
    </location>
</feature>
<dbReference type="InterPro" id="IPR045584">
    <property type="entry name" value="Pilin-like"/>
</dbReference>
<evidence type="ECO:0000313" key="17">
    <source>
        <dbReference type="Proteomes" id="UP000254280"/>
    </source>
</evidence>
<evidence type="ECO:0000256" key="6">
    <source>
        <dbReference type="ARBA" id="ARBA00022692"/>
    </source>
</evidence>
<feature type="domain" description="Trimeric autotransporter adhesin YadA-like C-terminal membrane anchor" evidence="12">
    <location>
        <begin position="3918"/>
        <end position="3978"/>
    </location>
</feature>
<feature type="domain" description="Trimeric autotransporter adhesin YadA-like stalk" evidence="14">
    <location>
        <begin position="3282"/>
        <end position="3316"/>
    </location>
</feature>
<dbReference type="Pfam" id="PF03895">
    <property type="entry name" value="YadA_anchor"/>
    <property type="match status" value="1"/>
</dbReference>
<feature type="domain" description="Trimeric autotransporter adhesin YadA-like head" evidence="13">
    <location>
        <begin position="592"/>
        <end position="611"/>
    </location>
</feature>
<dbReference type="Gene3D" id="6.20.50.100">
    <property type="match status" value="2"/>
</dbReference>
<dbReference type="Gene3D" id="3.90.1780.10">
    <property type="entry name" value="Trimeric adhesin"/>
    <property type="match status" value="7"/>
</dbReference>
<keyword evidence="8" id="KW-0653">Protein transport</keyword>
<dbReference type="GO" id="GO:0009986">
    <property type="term" value="C:cell surface"/>
    <property type="evidence" value="ECO:0007669"/>
    <property type="project" value="UniProtKB-SubCell"/>
</dbReference>
<dbReference type="GO" id="GO:0015031">
    <property type="term" value="P:protein transport"/>
    <property type="evidence" value="ECO:0007669"/>
    <property type="project" value="UniProtKB-KW"/>
</dbReference>
<feature type="domain" description="Trimeric autotransporter adhesin YadA-like head" evidence="13">
    <location>
        <begin position="430"/>
        <end position="447"/>
    </location>
</feature>
<evidence type="ECO:0000256" key="2">
    <source>
        <dbReference type="ARBA" id="ARBA00004442"/>
    </source>
</evidence>
<evidence type="ECO:0000256" key="7">
    <source>
        <dbReference type="ARBA" id="ARBA00022729"/>
    </source>
</evidence>
<dbReference type="Gene3D" id="2.20.70.140">
    <property type="match status" value="2"/>
</dbReference>
<feature type="domain" description="Trimeric autotransporter adhesin YadA-like head" evidence="13">
    <location>
        <begin position="561"/>
        <end position="587"/>
    </location>
</feature>
<keyword evidence="9" id="KW-0472">Membrane</keyword>
<feature type="domain" description="Trimeric autotransporter adhesin YadA-like stalk" evidence="14">
    <location>
        <begin position="3709"/>
        <end position="3738"/>
    </location>
</feature>
<organism evidence="16 17">
    <name type="scientific">[Pasteurella] mairii</name>
    <dbReference type="NCBI Taxonomy" id="757"/>
    <lineage>
        <taxon>Bacteria</taxon>
        <taxon>Pseudomonadati</taxon>
        <taxon>Pseudomonadota</taxon>
        <taxon>Gammaproteobacteria</taxon>
        <taxon>Pasteurellales</taxon>
        <taxon>Pasteurellaceae</taxon>
    </lineage>
</organism>
<evidence type="ECO:0000259" key="14">
    <source>
        <dbReference type="Pfam" id="PF05662"/>
    </source>
</evidence>
<keyword evidence="17" id="KW-1185">Reference proteome</keyword>
<dbReference type="Gene3D" id="1.20.5.170">
    <property type="match status" value="1"/>
</dbReference>
<keyword evidence="7" id="KW-0732">Signal</keyword>
<proteinExistence type="inferred from homology"/>
<feature type="domain" description="Trimeric autotransporter adhesin YadA-like stalk" evidence="14">
    <location>
        <begin position="687"/>
        <end position="724"/>
    </location>
</feature>
<dbReference type="InterPro" id="IPR011049">
    <property type="entry name" value="Serralysin-like_metalloprot_C"/>
</dbReference>
<dbReference type="InterPro" id="IPR008640">
    <property type="entry name" value="Adhesin_Head_dom"/>
</dbReference>
<feature type="domain" description="Trimeric autotransporter adhesin YadA-like head" evidence="13">
    <location>
        <begin position="207"/>
        <end position="228"/>
    </location>
</feature>
<reference evidence="16 17" key="1">
    <citation type="submission" date="2018-06" db="EMBL/GenBank/DDBJ databases">
        <authorList>
            <consortium name="Pathogen Informatics"/>
            <person name="Doyle S."/>
        </authorList>
    </citation>
    <scope>NUCLEOTIDE SEQUENCE [LARGE SCALE GENOMIC DNA]</scope>
    <source>
        <strain evidence="16 17">NCTC10699</strain>
    </source>
</reference>
<feature type="domain" description="Trimeric autotransporter adhesin YadA-like head" evidence="13">
    <location>
        <begin position="616"/>
        <end position="643"/>
    </location>
</feature>
<dbReference type="SUPFAM" id="SSF54523">
    <property type="entry name" value="Pili subunits"/>
    <property type="match status" value="1"/>
</dbReference>
<feature type="domain" description="Trimeric autotransporter adhesin YadA-like head" evidence="13">
    <location>
        <begin position="353"/>
        <end position="379"/>
    </location>
</feature>
<dbReference type="CDD" id="cd12820">
    <property type="entry name" value="LbR_YadA-like"/>
    <property type="match status" value="4"/>
</dbReference>
<feature type="domain" description="Trimeric autotransporter adhesin YadA-like head" evidence="13">
    <location>
        <begin position="251"/>
        <end position="269"/>
    </location>
</feature>
<dbReference type="Gene3D" id="6.10.250.2040">
    <property type="match status" value="3"/>
</dbReference>
<dbReference type="EMBL" id="UGSS01000002">
    <property type="protein sequence ID" value="SUB34536.1"/>
    <property type="molecule type" value="Genomic_DNA"/>
</dbReference>
<dbReference type="InterPro" id="IPR008635">
    <property type="entry name" value="Coiled_stalk_dom"/>
</dbReference>
<sequence length="3978" mass="410374">MNKVFRIVWSEARQAWLVVSELTKIKGKSKAESQGQDIQSAVAFSSIFSSFPFHLLPHIVLLGLFSLALPAEAATVTLGGGVSQTGDENTVAIIGTAGPGSIAIGGGDSKKTTATGRTSVAIGYKADTDNYGNAVAVGNLAKGLGNSSVAIGDNAAVNGGAEGAVAIGKGAQAMVNNAKMETNGVTGGDTPAGAVAIGREAKAAYASVALGHKALANVSQSIAIGDKAHSLHNNAVAIGVWANATKNTSNAIGYKANATGDYATALGAETTASGKSAFAVNYQANASGGAAIAVGRLSKATGLAATALGSGSQALANRTIAIGENKNASDGHSDGGAKASAEDAISIGTSSAASGKSAVAMGREANATKDDAVALGHNATASGNNSTALGTGTTASNHSSIAIGSSTEQGKRTSANATAQNAIAIGGATASGFDSIAMGYNSTAGGNSTRQIAIGRDAKALEAQSVVLGSNSISNASGAIALGSDVIASGYSSIAIGGDDLDNTTYQEKGGSKYINTTSAGKGSVAIGAKSKANSDGSVVLGVVANATGNESMALGALSHANGTQTVALGASSNATAEYAIAIGSNASAASHSVAVGKNSVANQTGTTALGESSFATKERATALGNNSNATIANGSVAIGYQSVTTKDKGDQGWKQNSSNYSSLSGNVQTATHAAVAIGNNSTVTRQITGLAAGSADTDAVNVAQLKSLTLELKAGNDEGNVTLSNEKLEIKGAKGITTNVTNNVVTVTGSGLTVTPDSNGTYSSETSTLEIKTNDNWNADNNGGRYSGDNIETRKTANGILIGIKEEPTFKKVTINGNGPVLSSTGIDMNNKKITNLQAGEQDTDAVNKKQLDASIGSTTYKAQHGEASGYKIKHNENKTITIKPGDINNSGTFKAANLATSVDSTGNITIGFKEDPSFKDVTASNSIKINGGITINSTGIDMGAGGNRKITNLANGTDSNDAVNFSQLQEVKNSIQNLQGGNVKVQSTSPNQITATKEGDTIKVGAKVVDDIETGADGKASLPKNYDKHALVTANATMAAVNDASWLVKTTDKSGWGKGDWVYINPGDNVVYANGTGTTAEVSNKVDNGKDTLTVKINVNTGTTEVDNTGKAKPKTDQDNNKIATLADITKTINETSWTVTSDLASGGSREGDAKEEKVKAGDKVTLKAGDNLKITQDGKSFTYALTKNLNNISSISNGANNVGTKITLSPDSKNIDVGGANISNVGKPIHSNDAANKAYVDELAGKGITFQANTNKTRAIKLGDTVDIVGANTNQITTTADGNGKVSIGAKTIRVDIGEYGRAQLAQADLKNGGKGESLVTADTLVRAINEAGFLVKTTDQSGDPDTKKNRDWAWISPGYRVVYENGTGTTVSVSQTKDPKANVKKNTLLKVKVDVNTGNSTVNSDGKAEPTTADDKDKIATIGNITNTINNTFWKATSGVVDGGEQGGTVTQAQIKAGDMVTLQAGKNMKITQDGSTFTYALMDTLSNITSISNGGDSGTKITLSPDSKKIDVGNANITNVAAPTAETDATNKKYVDEQITANQQNFTVGADSQGTAQGISVTKDQNRFDIVGKDGVATNVSGRQIEVGLDPETKGKIETANTVVTTKGITFVSDGNGNNRTHPIKLGEELKVSGASNIKTSVSSDGKALNIGLENNVTLAQEGKITIGPERSIHTTLEFDGLTIKTGKPDTKISVTKDGIKAGDKKITDVAAGDLKENGTDAVNAGQLYTVQQEAKKRTSVKAADGQQVVKVEKSKDPNSTGGDEYVVDVDTSKVTLKYKANNKDPQTVSLTDGLDFTDTDNITATVEASGVVKHALKSALTGIQSIAGKTTNGKEATTITLSEDPNDKKVTLNTAKLTGLKEGAVSENSTDAVNGKQLHNFVKVNNKAAEQGGSVNFVNSTTTSVSADNGNVSVNVNNTTLPVSNGKVSALDEANKTKFVNAGDLATALGNLSFKVQATGANLIEGAKDTGAQNIKFGDTVQFEAGDNLLVGRTDKKFTYRLASNLSNITSISNGGDKGTKITLSPDEKKIDVGGARITNVGTPSQESDVVNKKYVDEISNDLGNKGITFVSDGDKRTKAIKLGEQLKIVGTNPKQITTTADGNGTISIGAKTVPLEVGNDGRAKLPSWTPTKENTNGENLVTAEKIITAMNNIGFKVKTTDGSGLKIEGEEDSKDWAWVSAGYRVIYENGNGTTVQVSQQKDQGADTKLDTLLKVKVDVNTGNSTVDNNGKAKPTTEEDKKKIATLEDITNTINGTFWKATSGTVDGGIQDGQTSVVNMKAGDMLTFKAGKNLKVKQDGNSFIYSLNDALSGISSISNGDDGVGTKITLSDQEKKVDVGGAKITNVAKPTEDGDAANKKYVDDLGNTLSNKGITFVSDGNTKNKTNPIKLGDELKVTGASNIKTSVSEDGSALNIGLTDDVQLSLEGEVTIGPKSGNRYTTLEYDGLTVKTGTPNAKDIAVTKDGIKAGDKKITDVADGNVTKDSKEAVNGSQLYTVQEEAKKRTSVKAADNQQIVNVTKSQQANETGGDEYVVSVDTSKVMLKYKANGKNDQNVSLTDGLNFTDTDNITATVDKNGVVKHALNSALVGVTSITAKKVADGEEEATKITLSEDPNDKKVTLNSAKITGLQDGTIADNSSDAINGKQLHNLVKVNGNAAEKNGSVNFVDSATTSVSAGNDGNVTITVNNTTLSVNGGKVTAPTNDADKAKFVNAGDLANVLGNLSFKVQATGNNLIDSAKDTSEKEIKFGDTVQFEAGENLLVGRTDKKFTYRLASNLTNIGSISNGENGKGTKITLSPTEKNVDVGGAKITNVGAPQDNSDAVNKKYVDDLNKALSNKGITFATDTGKTNPIKLGEQIKFTSGNPDQLTTEVDKNSAIKIGLKTIGSLGVGWDGKAYVDDAHKNSLVTATGVISAVNDASWLVKTTDQSGLDNKGNKDWVYINPGDNVVYENGVGTTVKVSNKVENGKDTVTVKYDVNTGTSTVGDNGKAKPTNGDADKDKIATLGDITNTINSTFWKVTSGTDGGSEAEGTKKSEQPIKAGDMVSLKAGKNLTIKQDGANFTFALSDTLKIDNLNVGEKGADGKPGEDGKISVNGKDGSSVVLNGKDGSIGLNGKDGKDGVTIKSADGAAGLDGKPGEHKTRIVYERKDPKDPNKTITEEVATLEDGQQYSADNYAEQDDNTVIKKKLNQRLEIKGGADGSKLTDNNIGVIVDSGVLRVKLAQQINLGNEGALITGRTKVNNDGITITPTTSADGSTKKPVSLSENGLDNGGNRITNVANGVADSDAVNKGQLTAAAKGAKTEVQSEDSSIEVTETQGKDKQTIYDLSVVKSGLTVSDDKRTLTADKAGNAFVTGETVANAVNTATAAARTEVTSDNGSITLDPTVGKNGQEIYDLAVAKSNLTISPDGKTVSADKQGEAFVTGANVADMLNKAVASARTAVEGGTNVQVSAQNAPDGHDIYTVSVEGDLTNISSISNDGTQISLGKDDKGNKAVNVNGAKIGGVADGVADSDAVNMGQLTAAAKGAKTEVQSEDSSIEVTETQGKDKQTIYDLSVVKSGLTVSDDKRTLTADKAGNAFVTGETVASAVNTATAAARTEVVEGKNIQVVEQTGEHGQNVYNLSISGLPMEYVTTDNKPVVNMGGKFYLEEVKDSGEVKLTPVVNNNGKFLTQTINPDGTISLNPIQVKVNLANKTPMQLGNIADGTADNDAVNVRQLKATKTEVESTDNSVVISERQGENKQTVYNLSVAKTGLTLSDDKRTVSADFAGNHFATGEEVAKAINATAAAARTEVIGGTNVKVKTEIGEKGQNRYTLSVSGDLTDIHSISNGDTKLSLSKDNEGNPVVNVNGARVSNVADARADGDAINAKQLKNVVNAIGAGMDRLSRDIQNVDSNARAGIAAAGAMANLPQVYLPGKSAVAIAGAYYRGQSAYALGYSRTSDNGKWIIRASAANNTQQDVMVGAGASYIW</sequence>
<evidence type="ECO:0000256" key="9">
    <source>
        <dbReference type="ARBA" id="ARBA00023136"/>
    </source>
</evidence>
<feature type="domain" description="Trimeric autotransporter adhesin YadA-like stalk" evidence="14">
    <location>
        <begin position="834"/>
        <end position="861"/>
    </location>
</feature>
<evidence type="ECO:0000256" key="8">
    <source>
        <dbReference type="ARBA" id="ARBA00022927"/>
    </source>
</evidence>
<evidence type="ECO:0000256" key="1">
    <source>
        <dbReference type="ARBA" id="ARBA00004241"/>
    </source>
</evidence>
<evidence type="ECO:0000256" key="4">
    <source>
        <dbReference type="ARBA" id="ARBA00022448"/>
    </source>
</evidence>
<feature type="domain" description="Trimeric autotransporter adhesin YadA-like stalk" evidence="14">
    <location>
        <begin position="3509"/>
        <end position="3543"/>
    </location>
</feature>
<feature type="domain" description="Trimeric autotransporter adhesin YadA-like stalk" evidence="14">
    <location>
        <begin position="951"/>
        <end position="983"/>
    </location>
</feature>
<feature type="domain" description="Trimeric autotransporter adhesin YadA-like stalk" evidence="14">
    <location>
        <begin position="2479"/>
        <end position="2520"/>
    </location>
</feature>
<dbReference type="Proteomes" id="UP000254280">
    <property type="component" value="Unassembled WGS sequence"/>
</dbReference>
<feature type="domain" description="Trimeric autotransporter adhesin YadA-like head" evidence="13">
    <location>
        <begin position="381"/>
        <end position="406"/>
    </location>
</feature>
<feature type="domain" description="Trimeric autotransporter adhesin YadA-like stalk" evidence="14">
    <location>
        <begin position="1711"/>
        <end position="1751"/>
    </location>
</feature>
<dbReference type="InterPro" id="IPR024973">
    <property type="entry name" value="ESPR"/>
</dbReference>
<dbReference type="Gene3D" id="3.30.1300.30">
    <property type="entry name" value="GSPII I/J protein-like"/>
    <property type="match status" value="1"/>
</dbReference>
<feature type="domain" description="Trimeric autotransporter adhesin YadA-like stalk" evidence="14">
    <location>
        <begin position="1862"/>
        <end position="1902"/>
    </location>
</feature>
<dbReference type="Gene3D" id="2.150.10.10">
    <property type="entry name" value="Serralysin-like metalloprotease, C-terminal"/>
    <property type="match status" value="8"/>
</dbReference>
<keyword evidence="6" id="KW-0812">Transmembrane</keyword>
<feature type="domain" description="Trimeric autotransporter adhesin YadA-like head" evidence="13">
    <location>
        <begin position="300"/>
        <end position="323"/>
    </location>
</feature>
<feature type="domain" description="Trimeric autotransporter adhesin YadA-like head" evidence="13">
    <location>
        <begin position="521"/>
        <end position="542"/>
    </location>
</feature>
<evidence type="ECO:0000256" key="5">
    <source>
        <dbReference type="ARBA" id="ARBA00022452"/>
    </source>
</evidence>
<feature type="domain" description="Trimeric autotransporter adhesin YadA-like stalk" evidence="14">
    <location>
        <begin position="2632"/>
        <end position="2672"/>
    </location>
</feature>
<dbReference type="Gene3D" id="6.10.250.2120">
    <property type="match status" value="1"/>
</dbReference>
<evidence type="ECO:0000313" key="16">
    <source>
        <dbReference type="EMBL" id="SUB34536.1"/>
    </source>
</evidence>
<evidence type="ECO:0000259" key="13">
    <source>
        <dbReference type="Pfam" id="PF05658"/>
    </source>
</evidence>
<keyword evidence="5" id="KW-1134">Transmembrane beta strand</keyword>
<feature type="region of interest" description="Disordered" evidence="11">
    <location>
        <begin position="3028"/>
        <end position="3047"/>
    </location>
</feature>
<keyword evidence="4" id="KW-0813">Transport</keyword>
<evidence type="ECO:0000259" key="15">
    <source>
        <dbReference type="Pfam" id="PF13018"/>
    </source>
</evidence>
<comment type="subcellular location">
    <subcellularLocation>
        <location evidence="2">Cell outer membrane</location>
    </subcellularLocation>
    <subcellularLocation>
        <location evidence="1">Cell surface</location>
    </subcellularLocation>
</comment>
<comment type="similarity">
    <text evidence="3">Belongs to the autotransporter-2 (AT-2) (TC 1.B.40) family.</text>
</comment>
<evidence type="ECO:0000256" key="10">
    <source>
        <dbReference type="ARBA" id="ARBA00023237"/>
    </source>
</evidence>
<dbReference type="Pfam" id="PF05658">
    <property type="entry name" value="YadA_head"/>
    <property type="match status" value="11"/>
</dbReference>
<dbReference type="InterPro" id="IPR037174">
    <property type="entry name" value="Trimeric_adhesin"/>
</dbReference>
<feature type="domain" description="Trimeric autotransporter adhesin YadA-like stalk" evidence="14">
    <location>
        <begin position="3860"/>
        <end position="3900"/>
    </location>
</feature>
<name>A0A379B7N9_9PAST</name>